<feature type="transmembrane region" description="Helical" evidence="7">
    <location>
        <begin position="87"/>
        <end position="110"/>
    </location>
</feature>
<comment type="subcellular location">
    <subcellularLocation>
        <location evidence="1">Membrane</location>
    </subcellularLocation>
</comment>
<accession>A0A7J6C6B2</accession>
<evidence type="ECO:0000256" key="4">
    <source>
        <dbReference type="ARBA" id="ARBA00022989"/>
    </source>
</evidence>
<proteinExistence type="inferred from homology"/>
<evidence type="ECO:0000256" key="7">
    <source>
        <dbReference type="SAM" id="Phobius"/>
    </source>
</evidence>
<keyword evidence="4 7" id="KW-1133">Transmembrane helix</keyword>
<comment type="similarity">
    <text evidence="2">Belongs to the CD225/Dispanin family.</text>
</comment>
<reference evidence="8 9" key="1">
    <citation type="submission" date="2020-04" db="EMBL/GenBank/DDBJ databases">
        <title>Chromosome-level genome assembly of a cyprinid fish Onychostoma macrolepis by integration of Nanopore Sequencing, Bionano and Hi-C technology.</title>
        <authorList>
            <person name="Wang D."/>
        </authorList>
    </citation>
    <scope>NUCLEOTIDE SEQUENCE [LARGE SCALE GENOMIC DNA]</scope>
    <source>
        <strain evidence="8">SWU-2019</strain>
        <tissue evidence="8">Muscle</tissue>
    </source>
</reference>
<comment type="caution">
    <text evidence="8">The sequence shown here is derived from an EMBL/GenBank/DDBJ whole genome shotgun (WGS) entry which is preliminary data.</text>
</comment>
<keyword evidence="5 7" id="KW-0472">Membrane</keyword>
<feature type="compositionally biased region" description="Polar residues" evidence="6">
    <location>
        <begin position="1"/>
        <end position="19"/>
    </location>
</feature>
<name>A0A7J6C6B2_9TELE</name>
<gene>
    <name evidence="8" type="ORF">G5714_015702</name>
</gene>
<dbReference type="Proteomes" id="UP000579812">
    <property type="component" value="Unassembled WGS sequence"/>
</dbReference>
<evidence type="ECO:0000256" key="2">
    <source>
        <dbReference type="ARBA" id="ARBA00006843"/>
    </source>
</evidence>
<dbReference type="InterPro" id="IPR051423">
    <property type="entry name" value="CD225/Dispanin"/>
</dbReference>
<evidence type="ECO:0000256" key="3">
    <source>
        <dbReference type="ARBA" id="ARBA00022692"/>
    </source>
</evidence>
<dbReference type="EMBL" id="JAAMOB010000016">
    <property type="protein sequence ID" value="KAF4102819.1"/>
    <property type="molecule type" value="Genomic_DNA"/>
</dbReference>
<dbReference type="GO" id="GO:0016020">
    <property type="term" value="C:membrane"/>
    <property type="evidence" value="ECO:0007669"/>
    <property type="project" value="UniProtKB-SubCell"/>
</dbReference>
<dbReference type="PANTHER" id="PTHR14948:SF46">
    <property type="entry name" value="DISPANIN SUBFAMILY A MEMBER 2B-LIKE-RELATED"/>
    <property type="match status" value="1"/>
</dbReference>
<evidence type="ECO:0000313" key="9">
    <source>
        <dbReference type="Proteomes" id="UP000579812"/>
    </source>
</evidence>
<sequence length="162" mass="17379">MNPSQSYNQPPGAYSSSEKSVILQPAAAPPAYQNNPAGYPPSFPCQPAPQGPYAQGPYSGQTVVAAQPAVFVTAAPLASPAPDYMGYSIFTMLCCCFPLGIAALIFSCSTRDANYSGRRELAEKNSKTARTLNHVAVVLGLIIIVLYIIYYFVLINNMKQHP</sequence>
<feature type="transmembrane region" description="Helical" evidence="7">
    <location>
        <begin position="131"/>
        <end position="153"/>
    </location>
</feature>
<dbReference type="OrthoDB" id="6083617at2759"/>
<keyword evidence="9" id="KW-1185">Reference proteome</keyword>
<dbReference type="Pfam" id="PF04505">
    <property type="entry name" value="CD225"/>
    <property type="match status" value="1"/>
</dbReference>
<organism evidence="8 9">
    <name type="scientific">Onychostoma macrolepis</name>
    <dbReference type="NCBI Taxonomy" id="369639"/>
    <lineage>
        <taxon>Eukaryota</taxon>
        <taxon>Metazoa</taxon>
        <taxon>Chordata</taxon>
        <taxon>Craniata</taxon>
        <taxon>Vertebrata</taxon>
        <taxon>Euteleostomi</taxon>
        <taxon>Actinopterygii</taxon>
        <taxon>Neopterygii</taxon>
        <taxon>Teleostei</taxon>
        <taxon>Ostariophysi</taxon>
        <taxon>Cypriniformes</taxon>
        <taxon>Cyprinidae</taxon>
        <taxon>Acrossocheilinae</taxon>
        <taxon>Onychostoma</taxon>
    </lineage>
</organism>
<protein>
    <submittedName>
        <fullName evidence="8">Uncharacterized protein</fullName>
    </submittedName>
</protein>
<evidence type="ECO:0000256" key="5">
    <source>
        <dbReference type="ARBA" id="ARBA00023136"/>
    </source>
</evidence>
<dbReference type="AlphaFoldDB" id="A0A7J6C6B2"/>
<keyword evidence="3 7" id="KW-0812">Transmembrane</keyword>
<evidence type="ECO:0000313" key="8">
    <source>
        <dbReference type="EMBL" id="KAF4102819.1"/>
    </source>
</evidence>
<evidence type="ECO:0000256" key="1">
    <source>
        <dbReference type="ARBA" id="ARBA00004370"/>
    </source>
</evidence>
<feature type="region of interest" description="Disordered" evidence="6">
    <location>
        <begin position="1"/>
        <end position="21"/>
    </location>
</feature>
<dbReference type="PANTHER" id="PTHR14948">
    <property type="entry name" value="NG5"/>
    <property type="match status" value="1"/>
</dbReference>
<dbReference type="InterPro" id="IPR007593">
    <property type="entry name" value="CD225/Dispanin_fam"/>
</dbReference>
<evidence type="ECO:0000256" key="6">
    <source>
        <dbReference type="SAM" id="MobiDB-lite"/>
    </source>
</evidence>